<evidence type="ECO:0000256" key="1">
    <source>
        <dbReference type="ARBA" id="ARBA00001946"/>
    </source>
</evidence>
<keyword evidence="3 6" id="KW-0808">Transferase</keyword>
<comment type="cofactor">
    <cofactor evidence="1">
        <name>Mg(2+)</name>
        <dbReference type="ChEBI" id="CHEBI:18420"/>
    </cofactor>
</comment>
<sequence>MPSTEHSLNNFGTLQEDALDWDAFKTQIQSSLDKYFLDHGARAQNYSPAFAQLWASMSTATRGGKWMRPRLVFLTYSAFGGVDHQACGDLAAAFEILHAALLVHDDVIDRDFVRRGVATLGAEYRDRAAGLGHTADDADHAGYAAAIIAGDLLLTGSLRMATAAALGHPHSGTILETMHEAIFASAAGELDDLLFSLGGLRAEMPEVLNMERLKTAVYSFEMPLRAGALLAGESLATADALAAVGRDIGIAYQIIDDVLGTFGESAVTGKSVDSDLREGKRTILTTFAAGAQEFTNVTESFRRGQVDTDAMRKVLHQLGAPNFAVGLAESLVADALDKAQELDLPASLYAELSALCDYVLTRSS</sequence>
<evidence type="ECO:0008006" key="9">
    <source>
        <dbReference type="Google" id="ProtNLM"/>
    </source>
</evidence>
<dbReference type="PANTHER" id="PTHR12001">
    <property type="entry name" value="GERANYLGERANYL PYROPHOSPHATE SYNTHASE"/>
    <property type="match status" value="1"/>
</dbReference>
<dbReference type="GO" id="GO:0046872">
    <property type="term" value="F:metal ion binding"/>
    <property type="evidence" value="ECO:0007669"/>
    <property type="project" value="UniProtKB-KW"/>
</dbReference>
<keyword evidence="4" id="KW-0479">Metal-binding</keyword>
<keyword evidence="5" id="KW-0460">Magnesium</keyword>
<dbReference type="InterPro" id="IPR000092">
    <property type="entry name" value="Polyprenyl_synt"/>
</dbReference>
<dbReference type="InterPro" id="IPR008949">
    <property type="entry name" value="Isoprenoid_synthase_dom_sf"/>
</dbReference>
<dbReference type="PANTHER" id="PTHR12001:SF85">
    <property type="entry name" value="SHORT CHAIN ISOPRENYL DIPHOSPHATE SYNTHASE"/>
    <property type="match status" value="1"/>
</dbReference>
<dbReference type="GO" id="GO:0008299">
    <property type="term" value="P:isoprenoid biosynthetic process"/>
    <property type="evidence" value="ECO:0007669"/>
    <property type="project" value="InterPro"/>
</dbReference>
<protein>
    <recommendedName>
        <fullName evidence="9">Geranylgeranyl pyrophosphate synthase</fullName>
    </recommendedName>
</protein>
<dbReference type="PROSITE" id="PS00723">
    <property type="entry name" value="POLYPRENYL_SYNTHASE_1"/>
    <property type="match status" value="1"/>
</dbReference>
<reference evidence="7 8" key="2">
    <citation type="journal article" date="2016" name="J. Biotechnol.">
        <title>Complete genome sequence of Arthrobacter alpinus ERGS4:06, a yellow pigmented bacterium tolerant to cold and radiations isolated from Sikkim Himalaya.</title>
        <authorList>
            <person name="Kumar R."/>
            <person name="Singh D."/>
            <person name="Swarnkar M.K."/>
            <person name="Singh A.K."/>
            <person name="Kumar S."/>
        </authorList>
    </citation>
    <scope>NUCLEOTIDE SEQUENCE [LARGE SCALE GENOMIC DNA]</scope>
    <source>
        <strain evidence="7 8">ERGS4:06</strain>
    </source>
</reference>
<evidence type="ECO:0000256" key="2">
    <source>
        <dbReference type="ARBA" id="ARBA00006706"/>
    </source>
</evidence>
<dbReference type="SFLD" id="SFLDS00005">
    <property type="entry name" value="Isoprenoid_Synthase_Type_I"/>
    <property type="match status" value="1"/>
</dbReference>
<evidence type="ECO:0000256" key="6">
    <source>
        <dbReference type="RuleBase" id="RU004466"/>
    </source>
</evidence>
<gene>
    <name evidence="7" type="ORF">AS189_08190</name>
</gene>
<evidence type="ECO:0000256" key="3">
    <source>
        <dbReference type="ARBA" id="ARBA00022679"/>
    </source>
</evidence>
<dbReference type="Pfam" id="PF00348">
    <property type="entry name" value="polyprenyl_synt"/>
    <property type="match status" value="1"/>
</dbReference>
<evidence type="ECO:0000256" key="5">
    <source>
        <dbReference type="ARBA" id="ARBA00022842"/>
    </source>
</evidence>
<dbReference type="RefSeq" id="WP_062287368.1">
    <property type="nucleotide sequence ID" value="NZ_CP013200.1"/>
</dbReference>
<dbReference type="AlphaFoldDB" id="A0A0S2LYL2"/>
<dbReference type="CDD" id="cd00685">
    <property type="entry name" value="Trans_IPPS_HT"/>
    <property type="match status" value="1"/>
</dbReference>
<dbReference type="EMBL" id="CP013200">
    <property type="protein sequence ID" value="ALO66476.1"/>
    <property type="molecule type" value="Genomic_DNA"/>
</dbReference>
<evidence type="ECO:0000256" key="4">
    <source>
        <dbReference type="ARBA" id="ARBA00022723"/>
    </source>
</evidence>
<dbReference type="OrthoDB" id="4497239at2"/>
<evidence type="ECO:0000313" key="7">
    <source>
        <dbReference type="EMBL" id="ALO66476.1"/>
    </source>
</evidence>
<dbReference type="SUPFAM" id="SSF48576">
    <property type="entry name" value="Terpenoid synthases"/>
    <property type="match status" value="1"/>
</dbReference>
<name>A0A0S2LYL2_9MICC</name>
<proteinExistence type="inferred from homology"/>
<organism evidence="7 8">
    <name type="scientific">Arthrobacter alpinus</name>
    <dbReference type="NCBI Taxonomy" id="656366"/>
    <lineage>
        <taxon>Bacteria</taxon>
        <taxon>Bacillati</taxon>
        <taxon>Actinomycetota</taxon>
        <taxon>Actinomycetes</taxon>
        <taxon>Micrococcales</taxon>
        <taxon>Micrococcaceae</taxon>
        <taxon>Arthrobacter</taxon>
    </lineage>
</organism>
<dbReference type="Proteomes" id="UP000059574">
    <property type="component" value="Chromosome"/>
</dbReference>
<comment type="similarity">
    <text evidence="2 6">Belongs to the FPP/GGPP synthase family.</text>
</comment>
<dbReference type="PROSITE" id="PS00444">
    <property type="entry name" value="POLYPRENYL_SYNTHASE_2"/>
    <property type="match status" value="1"/>
</dbReference>
<evidence type="ECO:0000313" key="8">
    <source>
        <dbReference type="Proteomes" id="UP000059574"/>
    </source>
</evidence>
<reference evidence="8" key="1">
    <citation type="submission" date="2015-11" db="EMBL/GenBank/DDBJ databases">
        <authorList>
            <person name="Kumar R."/>
            <person name="Singh D."/>
            <person name="Swarnkar M.K."/>
            <person name="Singh A.K."/>
            <person name="Kumar S."/>
        </authorList>
    </citation>
    <scope>NUCLEOTIDE SEQUENCE [LARGE SCALE GENOMIC DNA]</scope>
    <source>
        <strain evidence="8">ERGS4:06</strain>
    </source>
</reference>
<dbReference type="InterPro" id="IPR033749">
    <property type="entry name" value="Polyprenyl_synt_CS"/>
</dbReference>
<dbReference type="Gene3D" id="1.10.600.10">
    <property type="entry name" value="Farnesyl Diphosphate Synthase"/>
    <property type="match status" value="1"/>
</dbReference>
<accession>A0A0S2LYL2</accession>
<dbReference type="GO" id="GO:0004659">
    <property type="term" value="F:prenyltransferase activity"/>
    <property type="evidence" value="ECO:0007669"/>
    <property type="project" value="InterPro"/>
</dbReference>